<reference evidence="1" key="1">
    <citation type="journal article" date="2021" name="Proc. Natl. Acad. Sci. U.S.A.">
        <title>A Catalog of Tens of Thousands of Viruses from Human Metagenomes Reveals Hidden Associations with Chronic Diseases.</title>
        <authorList>
            <person name="Tisza M.J."/>
            <person name="Buck C.B."/>
        </authorList>
    </citation>
    <scope>NUCLEOTIDE SEQUENCE</scope>
    <source>
        <strain evidence="1">CtAca11</strain>
    </source>
</reference>
<proteinExistence type="predicted"/>
<sequence>MTKFSNIIPLLDMHEEVYIYTAGGNKGMIFNGELRNLPIEVYLGIQDMPVTCMYPAVNEGDDEEVSTAYLNIILECEYD</sequence>
<protein>
    <submittedName>
        <fullName evidence="1">Uncharacterized protein</fullName>
    </submittedName>
</protein>
<accession>A0A8S5Q5T6</accession>
<name>A0A8S5Q5T6_9CAUD</name>
<evidence type="ECO:0000313" key="1">
    <source>
        <dbReference type="EMBL" id="DAE14679.1"/>
    </source>
</evidence>
<organism evidence="1">
    <name type="scientific">Myoviridae sp. ctAca11</name>
    <dbReference type="NCBI Taxonomy" id="2825043"/>
    <lineage>
        <taxon>Viruses</taxon>
        <taxon>Duplodnaviria</taxon>
        <taxon>Heunggongvirae</taxon>
        <taxon>Uroviricota</taxon>
        <taxon>Caudoviricetes</taxon>
    </lineage>
</organism>
<dbReference type="EMBL" id="BK015590">
    <property type="protein sequence ID" value="DAE14679.1"/>
    <property type="molecule type" value="Genomic_DNA"/>
</dbReference>